<dbReference type="GeneID" id="90643828"/>
<evidence type="ECO:0008006" key="3">
    <source>
        <dbReference type="Google" id="ProtNLM"/>
    </source>
</evidence>
<dbReference type="EMBL" id="CP134185">
    <property type="protein sequence ID" value="WPA97674.1"/>
    <property type="molecule type" value="Genomic_DNA"/>
</dbReference>
<organism evidence="1 2">
    <name type="scientific">Cercospora beticola</name>
    <name type="common">Sugarbeet leaf spot fungus</name>
    <dbReference type="NCBI Taxonomy" id="122368"/>
    <lineage>
        <taxon>Eukaryota</taxon>
        <taxon>Fungi</taxon>
        <taxon>Dikarya</taxon>
        <taxon>Ascomycota</taxon>
        <taxon>Pezizomycotina</taxon>
        <taxon>Dothideomycetes</taxon>
        <taxon>Dothideomycetidae</taxon>
        <taxon>Mycosphaerellales</taxon>
        <taxon>Mycosphaerellaceae</taxon>
        <taxon>Cercospora</taxon>
    </lineage>
</organism>
<dbReference type="Proteomes" id="UP001302367">
    <property type="component" value="Chromosome 2"/>
</dbReference>
<keyword evidence="2" id="KW-1185">Reference proteome</keyword>
<proteinExistence type="predicted"/>
<evidence type="ECO:0000313" key="1">
    <source>
        <dbReference type="EMBL" id="WPA97674.1"/>
    </source>
</evidence>
<reference evidence="1 2" key="1">
    <citation type="submission" date="2023-09" db="EMBL/GenBank/DDBJ databases">
        <title>Complete-Gapless Cercospora beticola genome.</title>
        <authorList>
            <person name="Wyatt N.A."/>
            <person name="Spanner R.E."/>
            <person name="Bolton M.D."/>
        </authorList>
    </citation>
    <scope>NUCLEOTIDE SEQUENCE [LARGE SCALE GENOMIC DNA]</scope>
    <source>
        <strain evidence="1">Cb09-40</strain>
    </source>
</reference>
<dbReference type="RefSeq" id="XP_065458293.1">
    <property type="nucleotide sequence ID" value="XM_065602221.1"/>
</dbReference>
<evidence type="ECO:0000313" key="2">
    <source>
        <dbReference type="Proteomes" id="UP001302367"/>
    </source>
</evidence>
<name>A0ABZ0NDT9_CERBT</name>
<accession>A0ABZ0NDT9</accession>
<gene>
    <name evidence="1" type="ORF">RHO25_002285</name>
</gene>
<sequence length="296" mass="33906">MWTHGFQHTLSIEAARIDRYDFVSSANLFGTPVRRRHFFDLPPEIRAQIYMLLPQTGINFFGDENLLTETILGVHTVPLSPPIASTCKFLRKDVLDAYFSLSHFRFLRSGRWAFGAFDWVEAQPDFCISYMNNIVFESLTVHRKGQDEEDPLLWCGSGNHNTIRHFDTISIDVRQGSVIIEPSRLFVWGELQTPDMTCGNCNHVEYLEETAVKLRGIVSVLPFFDGQRRIGKEALKAMMRLTIGVQVDGEVVHPGMDRSHVFTKTIRQRWPITRAERREKLQELGHWATGGSAMHG</sequence>
<protein>
    <recommendedName>
        <fullName evidence="3">F-box domain-containing protein</fullName>
    </recommendedName>
</protein>